<proteinExistence type="predicted"/>
<organism evidence="1 2">
    <name type="scientific">Lindgomyces ingoldianus</name>
    <dbReference type="NCBI Taxonomy" id="673940"/>
    <lineage>
        <taxon>Eukaryota</taxon>
        <taxon>Fungi</taxon>
        <taxon>Dikarya</taxon>
        <taxon>Ascomycota</taxon>
        <taxon>Pezizomycotina</taxon>
        <taxon>Dothideomycetes</taxon>
        <taxon>Pleosporomycetidae</taxon>
        <taxon>Pleosporales</taxon>
        <taxon>Lindgomycetaceae</taxon>
        <taxon>Lindgomyces</taxon>
    </lineage>
</organism>
<dbReference type="EMBL" id="MU003492">
    <property type="protein sequence ID" value="KAF2478268.1"/>
    <property type="molecule type" value="Genomic_DNA"/>
</dbReference>
<evidence type="ECO:0000313" key="2">
    <source>
        <dbReference type="Proteomes" id="UP000799755"/>
    </source>
</evidence>
<keyword evidence="2" id="KW-1185">Reference proteome</keyword>
<accession>A0ACB6RHL7</accession>
<comment type="caution">
    <text evidence="1">The sequence shown here is derived from an EMBL/GenBank/DDBJ whole genome shotgun (WGS) entry which is preliminary data.</text>
</comment>
<reference evidence="1" key="1">
    <citation type="journal article" date="2020" name="Stud. Mycol.">
        <title>101 Dothideomycetes genomes: a test case for predicting lifestyles and emergence of pathogens.</title>
        <authorList>
            <person name="Haridas S."/>
            <person name="Albert R."/>
            <person name="Binder M."/>
            <person name="Bloem J."/>
            <person name="Labutti K."/>
            <person name="Salamov A."/>
            <person name="Andreopoulos B."/>
            <person name="Baker S."/>
            <person name="Barry K."/>
            <person name="Bills G."/>
            <person name="Bluhm B."/>
            <person name="Cannon C."/>
            <person name="Castanera R."/>
            <person name="Culley D."/>
            <person name="Daum C."/>
            <person name="Ezra D."/>
            <person name="Gonzalez J."/>
            <person name="Henrissat B."/>
            <person name="Kuo A."/>
            <person name="Liang C."/>
            <person name="Lipzen A."/>
            <person name="Lutzoni F."/>
            <person name="Magnuson J."/>
            <person name="Mondo S."/>
            <person name="Nolan M."/>
            <person name="Ohm R."/>
            <person name="Pangilinan J."/>
            <person name="Park H.-J."/>
            <person name="Ramirez L."/>
            <person name="Alfaro M."/>
            <person name="Sun H."/>
            <person name="Tritt A."/>
            <person name="Yoshinaga Y."/>
            <person name="Zwiers L.-H."/>
            <person name="Turgeon B."/>
            <person name="Goodwin S."/>
            <person name="Spatafora J."/>
            <person name="Crous P."/>
            <person name="Grigoriev I."/>
        </authorList>
    </citation>
    <scope>NUCLEOTIDE SEQUENCE</scope>
    <source>
        <strain evidence="1">ATCC 200398</strain>
    </source>
</reference>
<evidence type="ECO:0000313" key="1">
    <source>
        <dbReference type="EMBL" id="KAF2478268.1"/>
    </source>
</evidence>
<gene>
    <name evidence="1" type="ORF">BDR25DRAFT_207445</name>
</gene>
<protein>
    <submittedName>
        <fullName evidence="1">Salicylate hydroxylase</fullName>
    </submittedName>
</protein>
<name>A0ACB6RHL7_9PLEO</name>
<sequence>MSRRPLKVIIVGAGIGGLACAVACRHSNIDVLILERVTEILAVGAGIQTPSNATRVWRHYGVLDELLKHAVIMDGIQLRRWENGDLLCDRSVSRDSPLNTGSPWIAIHRADYQRVIIDEAKRLGVRIRLGAHVGSVDFEKAAVTLEDGDVVSGDVVIGADGLWSTIREQLLTHPSPPLETGDLAYRGTFSREALTSLNDPSINHLIEQPVCTLWLGGSSHAVFYPLRNGQEFNLVLITPDDLPANVRTQPGDVQQIREIFKGWDSTINKIISKIETVTKWKLCHHEELESWTKGNVALLGDACHPSLPYQAQGGAMAVEDGAVLGILLGLYQDSITGSPSPSPNVGIPDVLKMYEGLQKKRTTTQVKGSISNQHMYHMPDGPEQRERDRILKSASWVRKEANENFVFIDVKYQGILMGFDAIKEAREVWSNLIHGTES</sequence>
<dbReference type="Proteomes" id="UP000799755">
    <property type="component" value="Unassembled WGS sequence"/>
</dbReference>